<evidence type="ECO:0000313" key="1">
    <source>
        <dbReference type="EMBL" id="KZS41890.1"/>
    </source>
</evidence>
<keyword evidence="2" id="KW-1185">Reference proteome</keyword>
<comment type="caution">
    <text evidence="1">The sequence shown here is derived from an EMBL/GenBank/DDBJ whole genome shotgun (WGS) entry which is preliminary data.</text>
</comment>
<sequence length="74" mass="8584">MGFIEILDIEGNRHSVRPDAIAGISDIREYRIIFTTNKDLTIITNITYDVLKRRIKYIERYSQKVNLLGGLISE</sequence>
<accession>A0A163BY30</accession>
<dbReference type="RefSeq" id="WP_066308656.1">
    <property type="nucleotide sequence ID" value="NZ_LQRT01000002.1"/>
</dbReference>
<organism evidence="1 2">
    <name type="scientific">Aquimarina aggregata</name>
    <dbReference type="NCBI Taxonomy" id="1642818"/>
    <lineage>
        <taxon>Bacteria</taxon>
        <taxon>Pseudomonadati</taxon>
        <taxon>Bacteroidota</taxon>
        <taxon>Flavobacteriia</taxon>
        <taxon>Flavobacteriales</taxon>
        <taxon>Flavobacteriaceae</taxon>
        <taxon>Aquimarina</taxon>
    </lineage>
</organism>
<proteinExistence type="predicted"/>
<reference evidence="1 2" key="1">
    <citation type="submission" date="2016-01" db="EMBL/GenBank/DDBJ databases">
        <title>The draft genome sequence of Aquimarina sp. RZW4-3-2.</title>
        <authorList>
            <person name="Wang Y."/>
        </authorList>
    </citation>
    <scope>NUCLEOTIDE SEQUENCE [LARGE SCALE GENOMIC DNA]</scope>
    <source>
        <strain evidence="1 2">RZW4-3-2</strain>
    </source>
</reference>
<protein>
    <submittedName>
        <fullName evidence="1">Uncharacterized protein</fullName>
    </submittedName>
</protein>
<evidence type="ECO:0000313" key="2">
    <source>
        <dbReference type="Proteomes" id="UP000076715"/>
    </source>
</evidence>
<dbReference type="OrthoDB" id="9971003at2"/>
<name>A0A163BY30_9FLAO</name>
<gene>
    <name evidence="1" type="ORF">AWE51_00140</name>
</gene>
<dbReference type="EMBL" id="LQRT01000002">
    <property type="protein sequence ID" value="KZS41890.1"/>
    <property type="molecule type" value="Genomic_DNA"/>
</dbReference>
<dbReference type="STRING" id="1642818.AWE51_00140"/>
<dbReference type="AlphaFoldDB" id="A0A163BY30"/>
<dbReference type="Proteomes" id="UP000076715">
    <property type="component" value="Unassembled WGS sequence"/>
</dbReference>